<accession>A0A382HLN7</accession>
<dbReference type="SUPFAM" id="SSF51197">
    <property type="entry name" value="Clavaminate synthase-like"/>
    <property type="match status" value="1"/>
</dbReference>
<sequence>MTSTDRDFFAKHGFLNLGQVLEGPELARFQTMFDRDLKTRSFFWHKYGYWQYANYEALISSPRFDDLIRHPSVYPHIEALMGDPLCFGELGLRLMRPYHGELHQDWHRDRPHWLEHPLRLDYVQLMVYLTDVGEGDHC</sequence>
<dbReference type="Gene3D" id="2.60.120.620">
    <property type="entry name" value="q2cbj1_9rhob like domain"/>
    <property type="match status" value="1"/>
</dbReference>
<dbReference type="AlphaFoldDB" id="A0A382HLN7"/>
<organism evidence="1">
    <name type="scientific">marine metagenome</name>
    <dbReference type="NCBI Taxonomy" id="408172"/>
    <lineage>
        <taxon>unclassified sequences</taxon>
        <taxon>metagenomes</taxon>
        <taxon>ecological metagenomes</taxon>
    </lineage>
</organism>
<gene>
    <name evidence="1" type="ORF">METZ01_LOCUS241050</name>
</gene>
<evidence type="ECO:0008006" key="2">
    <source>
        <dbReference type="Google" id="ProtNLM"/>
    </source>
</evidence>
<evidence type="ECO:0000313" key="1">
    <source>
        <dbReference type="EMBL" id="SVB88196.1"/>
    </source>
</evidence>
<dbReference type="EMBL" id="UINC01062012">
    <property type="protein sequence ID" value="SVB88196.1"/>
    <property type="molecule type" value="Genomic_DNA"/>
</dbReference>
<name>A0A382HLN7_9ZZZZ</name>
<protein>
    <recommendedName>
        <fullName evidence="2">Prolyl 4-hydroxylase alpha subunit Fe(2+) 2OG dioxygenase domain-containing protein</fullName>
    </recommendedName>
</protein>
<proteinExistence type="predicted"/>
<reference evidence="1" key="1">
    <citation type="submission" date="2018-05" db="EMBL/GenBank/DDBJ databases">
        <authorList>
            <person name="Lanie J.A."/>
            <person name="Ng W.-L."/>
            <person name="Kazmierczak K.M."/>
            <person name="Andrzejewski T.M."/>
            <person name="Davidsen T.M."/>
            <person name="Wayne K.J."/>
            <person name="Tettelin H."/>
            <person name="Glass J.I."/>
            <person name="Rusch D."/>
            <person name="Podicherti R."/>
            <person name="Tsui H.-C.T."/>
            <person name="Winkler M.E."/>
        </authorList>
    </citation>
    <scope>NUCLEOTIDE SEQUENCE</scope>
</reference>
<dbReference type="Pfam" id="PF05721">
    <property type="entry name" value="PhyH"/>
    <property type="match status" value="1"/>
</dbReference>
<feature type="non-terminal residue" evidence="1">
    <location>
        <position position="138"/>
    </location>
</feature>
<dbReference type="InterPro" id="IPR008775">
    <property type="entry name" value="Phytyl_CoA_dOase-like"/>
</dbReference>